<comment type="caution">
    <text evidence="2">The sequence shown here is derived from an EMBL/GenBank/DDBJ whole genome shotgun (WGS) entry which is preliminary data.</text>
</comment>
<feature type="transmembrane region" description="Helical" evidence="1">
    <location>
        <begin position="667"/>
        <end position="687"/>
    </location>
</feature>
<feature type="transmembrane region" description="Helical" evidence="1">
    <location>
        <begin position="633"/>
        <end position="655"/>
    </location>
</feature>
<protein>
    <submittedName>
        <fullName evidence="2">Uncharacterized protein</fullName>
    </submittedName>
</protein>
<evidence type="ECO:0000313" key="2">
    <source>
        <dbReference type="EMBL" id="MCY0387297.1"/>
    </source>
</evidence>
<dbReference type="PROSITE" id="PS51257">
    <property type="entry name" value="PROKAR_LIPOPROTEIN"/>
    <property type="match status" value="1"/>
</dbReference>
<accession>A0ABT3ZLG2</accession>
<feature type="transmembrane region" description="Helical" evidence="1">
    <location>
        <begin position="471"/>
        <end position="490"/>
    </location>
</feature>
<keyword evidence="1" id="KW-0472">Membrane</keyword>
<reference evidence="2" key="1">
    <citation type="submission" date="2022-11" db="EMBL/GenBank/DDBJ databases">
        <title>Robbsia betulipollinis sp. nov., isolated from pollen of birch (Betula pendula).</title>
        <authorList>
            <person name="Shi H."/>
            <person name="Ambika Manirajan B."/>
            <person name="Ratering S."/>
            <person name="Geissler-Plaum R."/>
            <person name="Schnell S."/>
        </authorList>
    </citation>
    <scope>NUCLEOTIDE SEQUENCE</scope>
    <source>
        <strain evidence="2">Bb-Pol-6</strain>
    </source>
</reference>
<feature type="transmembrane region" description="Helical" evidence="1">
    <location>
        <begin position="496"/>
        <end position="517"/>
    </location>
</feature>
<keyword evidence="1" id="KW-1133">Transmembrane helix</keyword>
<name>A0ABT3ZLG2_9BURK</name>
<evidence type="ECO:0000313" key="3">
    <source>
        <dbReference type="Proteomes" id="UP001082899"/>
    </source>
</evidence>
<feature type="transmembrane region" description="Helical" evidence="1">
    <location>
        <begin position="12"/>
        <end position="31"/>
    </location>
</feature>
<proteinExistence type="predicted"/>
<organism evidence="2 3">
    <name type="scientific">Robbsia betulipollinis</name>
    <dbReference type="NCBI Taxonomy" id="2981849"/>
    <lineage>
        <taxon>Bacteria</taxon>
        <taxon>Pseudomonadati</taxon>
        <taxon>Pseudomonadota</taxon>
        <taxon>Betaproteobacteria</taxon>
        <taxon>Burkholderiales</taxon>
        <taxon>Burkholderiaceae</taxon>
        <taxon>Robbsia</taxon>
    </lineage>
</organism>
<feature type="transmembrane region" description="Helical" evidence="1">
    <location>
        <begin position="196"/>
        <end position="215"/>
    </location>
</feature>
<evidence type="ECO:0000256" key="1">
    <source>
        <dbReference type="SAM" id="Phobius"/>
    </source>
</evidence>
<feature type="transmembrane region" description="Helical" evidence="1">
    <location>
        <begin position="430"/>
        <end position="451"/>
    </location>
</feature>
<keyword evidence="3" id="KW-1185">Reference proteome</keyword>
<dbReference type="RefSeq" id="WP_267847051.1">
    <property type="nucleotide sequence ID" value="NZ_JAPMXC010000001.1"/>
</dbReference>
<dbReference type="EMBL" id="JAPMXC010000001">
    <property type="protein sequence ID" value="MCY0387297.1"/>
    <property type="molecule type" value="Genomic_DNA"/>
</dbReference>
<sequence length="765" mass="78296">MSDAARLYRRFALVGMLALGGTSLFLFAGCLRQQGLDAEHERASRARALARTLAAQIGAAVTDGVPLTRFVDLADFVAQQRRGDPLLSIAVCDAHSRVLAASGMRSAVEGGKGGDGCAADLAHEDADGRGAGADHRGGGKDADSAAAHDADGTVFAVAPVRDMRSGGRVGFVRVSLAAGGVVQRFVAPLALGLCDLLVVLAAVLGFAGEALRVAWRCGPELRRRVVLAGARRLQAEDFSSSWRGAARRRWDTRAQDNTHLVRQVNESERRAWRLVDSLSRTETDVTRRARLDARLARARGPARFAGQAPATRCGVATVAQARWLALLAGCAAGALGTPGGAGAAGQGGGSTSLWLCVATLLGMAAACRPPIGRGASAASIGVAGCIGLVLLALCAVWIGPMDVTGVSGAGHMATVFGDSGGMGGTWVTRVIVHAAAGACLGALLGAADSAVRMATRKSRFDMPRTGMRDHWLGAFLGLFWFGPVAAAFIGAVLPGWAGYGCAALAALPAAAAALLLARYRGDRRSVGGRHPWQGLPPSRTGVARRADAPRNGERRAVIAAALAVGGWCLQATWLVRADAGWLVAGLRATGLDAAGQGLPGHAPMLLWSAVGLGLLAGARTARRAPCATGVPCVPGMYAAAAQAAVLTYLILVLPLAGHGPAWQRDMVVLGAWALAAVGAGLLAATIAHRLAALRAPLAACLPVFCLTLGMGELVALACEGGAMRWEAPHAADAWTPLLAFLAALAVLAAPAHPRRSPPACVSRAD</sequence>
<feature type="transmembrane region" description="Helical" evidence="1">
    <location>
        <begin position="604"/>
        <end position="621"/>
    </location>
</feature>
<feature type="transmembrane region" description="Helical" evidence="1">
    <location>
        <begin position="734"/>
        <end position="753"/>
    </location>
</feature>
<dbReference type="Proteomes" id="UP001082899">
    <property type="component" value="Unassembled WGS sequence"/>
</dbReference>
<keyword evidence="1" id="KW-0812">Transmembrane</keyword>
<feature type="transmembrane region" description="Helical" evidence="1">
    <location>
        <begin position="556"/>
        <end position="575"/>
    </location>
</feature>
<feature type="transmembrane region" description="Helical" evidence="1">
    <location>
        <begin position="378"/>
        <end position="398"/>
    </location>
</feature>
<gene>
    <name evidence="2" type="ORF">OVY01_08625</name>
</gene>
<feature type="transmembrane region" description="Helical" evidence="1">
    <location>
        <begin position="699"/>
        <end position="722"/>
    </location>
</feature>